<dbReference type="EMBL" id="LQYG01000002">
    <property type="protein sequence ID" value="KYC67122.1"/>
    <property type="molecule type" value="Genomic_DNA"/>
</dbReference>
<dbReference type="PATRIC" id="fig|1398.26.peg.2580"/>
<comment type="caution">
    <text evidence="1">The sequence shown here is derived from an EMBL/GenBank/DDBJ whole genome shotgun (WGS) entry which is preliminary data.</text>
</comment>
<dbReference type="AlphaFoldDB" id="A0A150KC31"/>
<protein>
    <submittedName>
        <fullName evidence="1">Uncharacterized protein</fullName>
    </submittedName>
</protein>
<sequence length="48" mass="5677">MKIPSSIREKYLLASPFGKCKKYTSKISIYKIHYIIFLSKMKNESFSK</sequence>
<name>A0A150KC31_HEYCO</name>
<accession>A0A150KC31</accession>
<evidence type="ECO:0000313" key="1">
    <source>
        <dbReference type="EMBL" id="KYC67122.1"/>
    </source>
</evidence>
<proteinExistence type="predicted"/>
<gene>
    <name evidence="1" type="ORF">B4098_1326</name>
</gene>
<evidence type="ECO:0000313" key="2">
    <source>
        <dbReference type="Proteomes" id="UP000075288"/>
    </source>
</evidence>
<reference evidence="1 2" key="1">
    <citation type="submission" date="2016-01" db="EMBL/GenBank/DDBJ databases">
        <title>Genome Sequences of Twelve Sporeforming Bacillus Species Isolated from Foods.</title>
        <authorList>
            <person name="Berendsen E.M."/>
            <person name="Wells-Bennik M.H."/>
            <person name="Krawcyk A.O."/>
            <person name="De Jong A."/>
            <person name="Holsappel S."/>
            <person name="Eijlander R.T."/>
            <person name="Kuipers O.P."/>
        </authorList>
    </citation>
    <scope>NUCLEOTIDE SEQUENCE [LARGE SCALE GENOMIC DNA]</scope>
    <source>
        <strain evidence="1 2">B4098</strain>
    </source>
</reference>
<organism evidence="1 2">
    <name type="scientific">Heyndrickxia coagulans</name>
    <name type="common">Weizmannia coagulans</name>
    <dbReference type="NCBI Taxonomy" id="1398"/>
    <lineage>
        <taxon>Bacteria</taxon>
        <taxon>Bacillati</taxon>
        <taxon>Bacillota</taxon>
        <taxon>Bacilli</taxon>
        <taxon>Bacillales</taxon>
        <taxon>Bacillaceae</taxon>
        <taxon>Heyndrickxia</taxon>
    </lineage>
</organism>
<dbReference type="Proteomes" id="UP000075288">
    <property type="component" value="Unassembled WGS sequence"/>
</dbReference>